<name>Q1ILN2_KORVE</name>
<dbReference type="STRING" id="204669.Acid345_3217"/>
<dbReference type="OrthoDB" id="122222at2"/>
<dbReference type="KEGG" id="aba:Acid345_3217"/>
<feature type="chain" id="PRO_5004191693" evidence="1">
    <location>
        <begin position="22"/>
        <end position="186"/>
    </location>
</feature>
<accession>Q1ILN2</accession>
<organism evidence="2 3">
    <name type="scientific">Koribacter versatilis (strain Ellin345)</name>
    <dbReference type="NCBI Taxonomy" id="204669"/>
    <lineage>
        <taxon>Bacteria</taxon>
        <taxon>Pseudomonadati</taxon>
        <taxon>Acidobacteriota</taxon>
        <taxon>Terriglobia</taxon>
        <taxon>Terriglobales</taxon>
        <taxon>Candidatus Korobacteraceae</taxon>
        <taxon>Candidatus Korobacter</taxon>
    </lineage>
</organism>
<feature type="signal peptide" evidence="1">
    <location>
        <begin position="1"/>
        <end position="21"/>
    </location>
</feature>
<dbReference type="SUPFAM" id="SSF56925">
    <property type="entry name" value="OMPA-like"/>
    <property type="match status" value="1"/>
</dbReference>
<dbReference type="HOGENOM" id="CLU_1452678_0_0_0"/>
<dbReference type="Proteomes" id="UP000002432">
    <property type="component" value="Chromosome"/>
</dbReference>
<proteinExistence type="predicted"/>
<gene>
    <name evidence="2" type="ordered locus">Acid345_3217</name>
</gene>
<evidence type="ECO:0000256" key="1">
    <source>
        <dbReference type="SAM" id="SignalP"/>
    </source>
</evidence>
<dbReference type="EMBL" id="CP000360">
    <property type="protein sequence ID" value="ABF42218.1"/>
    <property type="molecule type" value="Genomic_DNA"/>
</dbReference>
<keyword evidence="1" id="KW-0732">Signal</keyword>
<dbReference type="RefSeq" id="WP_011524017.1">
    <property type="nucleotide sequence ID" value="NC_008009.1"/>
</dbReference>
<evidence type="ECO:0000313" key="3">
    <source>
        <dbReference type="Proteomes" id="UP000002432"/>
    </source>
</evidence>
<keyword evidence="3" id="KW-1185">Reference proteome</keyword>
<dbReference type="Gene3D" id="2.40.160.20">
    <property type="match status" value="1"/>
</dbReference>
<dbReference type="eggNOG" id="COG3637">
    <property type="taxonomic scope" value="Bacteria"/>
</dbReference>
<protein>
    <submittedName>
        <fullName evidence="2">Uncharacterized protein</fullName>
    </submittedName>
</protein>
<reference evidence="2 3" key="1">
    <citation type="journal article" date="2009" name="Appl. Environ. Microbiol.">
        <title>Three genomes from the phylum Acidobacteria provide insight into the lifestyles of these microorganisms in soils.</title>
        <authorList>
            <person name="Ward N.L."/>
            <person name="Challacombe J.F."/>
            <person name="Janssen P.H."/>
            <person name="Henrissat B."/>
            <person name="Coutinho P.M."/>
            <person name="Wu M."/>
            <person name="Xie G."/>
            <person name="Haft D.H."/>
            <person name="Sait M."/>
            <person name="Badger J."/>
            <person name="Barabote R.D."/>
            <person name="Bradley B."/>
            <person name="Brettin T.S."/>
            <person name="Brinkac L.M."/>
            <person name="Bruce D."/>
            <person name="Creasy T."/>
            <person name="Daugherty S.C."/>
            <person name="Davidsen T.M."/>
            <person name="DeBoy R.T."/>
            <person name="Detter J.C."/>
            <person name="Dodson R.J."/>
            <person name="Durkin A.S."/>
            <person name="Ganapathy A."/>
            <person name="Gwinn-Giglio M."/>
            <person name="Han C.S."/>
            <person name="Khouri H."/>
            <person name="Kiss H."/>
            <person name="Kothari S.P."/>
            <person name="Madupu R."/>
            <person name="Nelson K.E."/>
            <person name="Nelson W.C."/>
            <person name="Paulsen I."/>
            <person name="Penn K."/>
            <person name="Ren Q."/>
            <person name="Rosovitz M.J."/>
            <person name="Selengut J.D."/>
            <person name="Shrivastava S."/>
            <person name="Sullivan S.A."/>
            <person name="Tapia R."/>
            <person name="Thompson L.S."/>
            <person name="Watkins K.L."/>
            <person name="Yang Q."/>
            <person name="Yu C."/>
            <person name="Zafar N."/>
            <person name="Zhou L."/>
            <person name="Kuske C.R."/>
        </authorList>
    </citation>
    <scope>NUCLEOTIDE SEQUENCE [LARGE SCALE GENOMIC DNA]</scope>
    <source>
        <strain evidence="2 3">Ellin345</strain>
    </source>
</reference>
<evidence type="ECO:0000313" key="2">
    <source>
        <dbReference type="EMBL" id="ABF42218.1"/>
    </source>
</evidence>
<dbReference type="AlphaFoldDB" id="Q1ILN2"/>
<dbReference type="InterPro" id="IPR011250">
    <property type="entry name" value="OMP/PagP_B-barrel"/>
</dbReference>
<sequence length="186" mass="20317">MKKLLYLSVLLSAFLCASAFAQSNEVALTYGGQFVSGDYDFGKSGVLEANIAHRLVNGEVAGLYFELPLTWTFKNARTDPAAALHDHYTGFFFTPGVKIKVLPQLPISPYGFVGVGLAHFHNSDTDQVSYENVIDYGAGLDWKVLPLLSIRGELRDFNSGVPRMGFPNPGSRQQNVMATVGLALHF</sequence>
<dbReference type="EnsemblBacteria" id="ABF42218">
    <property type="protein sequence ID" value="ABF42218"/>
    <property type="gene ID" value="Acid345_3217"/>
</dbReference>